<dbReference type="Pfam" id="PF13581">
    <property type="entry name" value="HATPase_c_2"/>
    <property type="match status" value="1"/>
</dbReference>
<dbReference type="SUPFAM" id="SSF55874">
    <property type="entry name" value="ATPase domain of HSP90 chaperone/DNA topoisomerase II/histidine kinase"/>
    <property type="match status" value="1"/>
</dbReference>
<dbReference type="InterPro" id="IPR003594">
    <property type="entry name" value="HATPase_dom"/>
</dbReference>
<dbReference type="GO" id="GO:0005524">
    <property type="term" value="F:ATP binding"/>
    <property type="evidence" value="ECO:0007669"/>
    <property type="project" value="UniProtKB-KW"/>
</dbReference>
<accession>A0A558D5W1</accession>
<gene>
    <name evidence="2" type="ORF">FHK82_07275</name>
</gene>
<reference evidence="2 3" key="1">
    <citation type="submission" date="2019-07" db="EMBL/GenBank/DDBJ databases">
        <title>The pathways for chlorine oxyanion respiration interact through the shared metabolite chlorate.</title>
        <authorList>
            <person name="Barnum T.P."/>
            <person name="Cheng Y."/>
            <person name="Hill K.A."/>
            <person name="Lucas L.N."/>
            <person name="Carlson H.K."/>
            <person name="Coates J.D."/>
        </authorList>
    </citation>
    <scope>NUCLEOTIDE SEQUENCE [LARGE SCALE GENOMIC DNA]</scope>
    <source>
        <strain evidence="2">BK-3</strain>
    </source>
</reference>
<protein>
    <submittedName>
        <fullName evidence="2">ATP-binding protein</fullName>
    </submittedName>
</protein>
<name>A0A558D5W1_9GAMM</name>
<dbReference type="AlphaFoldDB" id="A0A558D5W1"/>
<dbReference type="CDD" id="cd16936">
    <property type="entry name" value="HATPase_RsbW-like"/>
    <property type="match status" value="1"/>
</dbReference>
<dbReference type="Gene3D" id="3.30.565.10">
    <property type="entry name" value="Histidine kinase-like ATPase, C-terminal domain"/>
    <property type="match status" value="1"/>
</dbReference>
<keyword evidence="2" id="KW-0067">ATP-binding</keyword>
<keyword evidence="2" id="KW-0547">Nucleotide-binding</keyword>
<comment type="caution">
    <text evidence="2">The sequence shown here is derived from an EMBL/GenBank/DDBJ whole genome shotgun (WGS) entry which is preliminary data.</text>
</comment>
<evidence type="ECO:0000259" key="1">
    <source>
        <dbReference type="Pfam" id="PF13581"/>
    </source>
</evidence>
<evidence type="ECO:0000313" key="2">
    <source>
        <dbReference type="EMBL" id="TVT56394.1"/>
    </source>
</evidence>
<evidence type="ECO:0000313" key="3">
    <source>
        <dbReference type="Proteomes" id="UP000317355"/>
    </source>
</evidence>
<dbReference type="InterPro" id="IPR036890">
    <property type="entry name" value="HATPase_C_sf"/>
</dbReference>
<feature type="domain" description="Histidine kinase/HSP90-like ATPase" evidence="1">
    <location>
        <begin position="159"/>
        <end position="224"/>
    </location>
</feature>
<dbReference type="EMBL" id="VMRY01000021">
    <property type="protein sequence ID" value="TVT56394.1"/>
    <property type="molecule type" value="Genomic_DNA"/>
</dbReference>
<organism evidence="2 3">
    <name type="scientific">Sedimenticola thiotaurini</name>
    <dbReference type="NCBI Taxonomy" id="1543721"/>
    <lineage>
        <taxon>Bacteria</taxon>
        <taxon>Pseudomonadati</taxon>
        <taxon>Pseudomonadota</taxon>
        <taxon>Gammaproteobacteria</taxon>
        <taxon>Chromatiales</taxon>
        <taxon>Sedimenticolaceae</taxon>
        <taxon>Sedimenticola</taxon>
    </lineage>
</organism>
<proteinExistence type="predicted"/>
<sequence length="230" mass="25734">ESVARSLTEFCQDAPQDDDISLAEIPCIPDVLPNWTNKEGNTDERQIHFPQHNDQLSNPQLDDLSIDPLEFSITLPGSRLSNSDPIPLLINHIQEMEGLQKHRRLLFTLMTELYINALDHGLLKLDSSMKNSPEGFAEYFSAREQRLAILSTGFIKISIQTRSSQQGGKMTIRVEDSGEGFDISKIGTTDSASTENLSGRGILLLNSLCETVHYEEPGNKVEVIYSWNSE</sequence>
<dbReference type="Proteomes" id="UP000317355">
    <property type="component" value="Unassembled WGS sequence"/>
</dbReference>
<feature type="non-terminal residue" evidence="2">
    <location>
        <position position="1"/>
    </location>
</feature>